<proteinExistence type="predicted"/>
<sequence length="74" mass="8520">MVTRQAASLLRTRDPILDDADVGRTFVRAVPPRERRVVGPAVADKFQWQGAFVRVRVNRAERRLKLSFQSRLES</sequence>
<dbReference type="AlphaFoldDB" id="A0A508X4E2"/>
<protein>
    <submittedName>
        <fullName evidence="1">Uncharacterized protein</fullName>
    </submittedName>
</protein>
<gene>
    <name evidence="1" type="ORF">EMEDMD4_470042</name>
</gene>
<dbReference type="EMBL" id="CABFNB010000114">
    <property type="protein sequence ID" value="VTZ62990.1"/>
    <property type="molecule type" value="Genomic_DNA"/>
</dbReference>
<reference evidence="1" key="1">
    <citation type="submission" date="2019-06" db="EMBL/GenBank/DDBJ databases">
        <authorList>
            <person name="Le Quere A."/>
            <person name="Colella S."/>
        </authorList>
    </citation>
    <scope>NUCLEOTIDE SEQUENCE</scope>
    <source>
        <strain evidence="1">EmedicaeMD41</strain>
    </source>
</reference>
<accession>A0A508X4E2</accession>
<name>A0A508X4E2_9HYPH</name>
<dbReference type="Proteomes" id="UP000507954">
    <property type="component" value="Unassembled WGS sequence"/>
</dbReference>
<organism evidence="1">
    <name type="scientific">Sinorhizobium medicae</name>
    <dbReference type="NCBI Taxonomy" id="110321"/>
    <lineage>
        <taxon>Bacteria</taxon>
        <taxon>Pseudomonadati</taxon>
        <taxon>Pseudomonadota</taxon>
        <taxon>Alphaproteobacteria</taxon>
        <taxon>Hyphomicrobiales</taxon>
        <taxon>Rhizobiaceae</taxon>
        <taxon>Sinorhizobium/Ensifer group</taxon>
        <taxon>Sinorhizobium</taxon>
    </lineage>
</organism>
<evidence type="ECO:0000313" key="1">
    <source>
        <dbReference type="EMBL" id="VTZ62990.1"/>
    </source>
</evidence>